<dbReference type="InterPro" id="IPR013321">
    <property type="entry name" value="Arc_rbn_hlx_hlx"/>
</dbReference>
<dbReference type="EMBL" id="CAFBMK010000388">
    <property type="protein sequence ID" value="CAB4955027.1"/>
    <property type="molecule type" value="Genomic_DNA"/>
</dbReference>
<protein>
    <submittedName>
        <fullName evidence="1">Unannotated protein</fullName>
    </submittedName>
</protein>
<accession>A0A6J7KHG1</accession>
<evidence type="ECO:0000313" key="1">
    <source>
        <dbReference type="EMBL" id="CAB4955027.1"/>
    </source>
</evidence>
<dbReference type="AlphaFoldDB" id="A0A6J7KHG1"/>
<name>A0A6J7KHG1_9ZZZZ</name>
<reference evidence="1" key="1">
    <citation type="submission" date="2020-05" db="EMBL/GenBank/DDBJ databases">
        <authorList>
            <person name="Chiriac C."/>
            <person name="Salcher M."/>
            <person name="Ghai R."/>
            <person name="Kavagutti S V."/>
        </authorList>
    </citation>
    <scope>NUCLEOTIDE SEQUENCE</scope>
</reference>
<dbReference type="Gene3D" id="1.10.1220.10">
    <property type="entry name" value="Met repressor-like"/>
    <property type="match status" value="1"/>
</dbReference>
<gene>
    <name evidence="1" type="ORF">UFOPK3564_03707</name>
</gene>
<dbReference type="GO" id="GO:0006355">
    <property type="term" value="P:regulation of DNA-templated transcription"/>
    <property type="evidence" value="ECO:0007669"/>
    <property type="project" value="InterPro"/>
</dbReference>
<proteinExistence type="predicted"/>
<organism evidence="1">
    <name type="scientific">freshwater metagenome</name>
    <dbReference type="NCBI Taxonomy" id="449393"/>
    <lineage>
        <taxon>unclassified sequences</taxon>
        <taxon>metagenomes</taxon>
        <taxon>ecological metagenomes</taxon>
    </lineage>
</organism>
<sequence>MKTAISVPGPTFARVDAAAARLGVSRSEFYARAAERWLLELERESVTARIDATLADAGDATEDDAFVAETARRTAARSSW</sequence>